<dbReference type="EMBL" id="CADCUG010000108">
    <property type="protein sequence ID" value="CAA9342527.1"/>
    <property type="molecule type" value="Genomic_DNA"/>
</dbReference>
<dbReference type="Pfam" id="PF03473">
    <property type="entry name" value="MOSC"/>
    <property type="match status" value="1"/>
</dbReference>
<dbReference type="GO" id="GO:0030170">
    <property type="term" value="F:pyridoxal phosphate binding"/>
    <property type="evidence" value="ECO:0007669"/>
    <property type="project" value="InterPro"/>
</dbReference>
<dbReference type="Pfam" id="PF03476">
    <property type="entry name" value="MOSC_N"/>
    <property type="match status" value="1"/>
</dbReference>
<evidence type="ECO:0000313" key="2">
    <source>
        <dbReference type="EMBL" id="CAA9342527.1"/>
    </source>
</evidence>
<dbReference type="GO" id="GO:0003824">
    <property type="term" value="F:catalytic activity"/>
    <property type="evidence" value="ECO:0007669"/>
    <property type="project" value="InterPro"/>
</dbReference>
<name>A0A6J4LV14_9ACTN</name>
<dbReference type="InterPro" id="IPR052716">
    <property type="entry name" value="MOSC_domain"/>
</dbReference>
<accession>A0A6J4LV14</accession>
<dbReference type="PROSITE" id="PS51340">
    <property type="entry name" value="MOSC"/>
    <property type="match status" value="1"/>
</dbReference>
<sequence>MLVGTVAEVWRHPVKSLGGERLDSCHVDARGLRMDRWWALRDPDGKLGSGKSTRRFRAMPGLLELSARLAGDRAEIGWPGASTVSSEDAGVDARLSEHVGRPVALAVESSVSHLDEAPVHLVTTASLDWLAQRHGSPVDVRRLRPNLLVATSSPRTEEQWVGRTVQVGAEVALRVTHRTERCVMTGQHQADLPADRGVLRTISAEADLCFGVHADVVRTGTVHAGDPVVLLDRDDPLHHAESLRA</sequence>
<organism evidence="2">
    <name type="scientific">uncultured Nocardioidaceae bacterium</name>
    <dbReference type="NCBI Taxonomy" id="253824"/>
    <lineage>
        <taxon>Bacteria</taxon>
        <taxon>Bacillati</taxon>
        <taxon>Actinomycetota</taxon>
        <taxon>Actinomycetes</taxon>
        <taxon>Propionibacteriales</taxon>
        <taxon>Nocardioidaceae</taxon>
        <taxon>environmental samples</taxon>
    </lineage>
</organism>
<dbReference type="Gene3D" id="2.40.33.20">
    <property type="entry name" value="PK beta-barrel domain-like"/>
    <property type="match status" value="1"/>
</dbReference>
<dbReference type="PANTHER" id="PTHR36930:SF1">
    <property type="entry name" value="MOSC DOMAIN-CONTAINING PROTEIN"/>
    <property type="match status" value="1"/>
</dbReference>
<reference evidence="2" key="1">
    <citation type="submission" date="2020-02" db="EMBL/GenBank/DDBJ databases">
        <authorList>
            <person name="Meier V. D."/>
        </authorList>
    </citation>
    <scope>NUCLEOTIDE SEQUENCE</scope>
    <source>
        <strain evidence="2">AVDCRST_MAG29</strain>
    </source>
</reference>
<dbReference type="InterPro" id="IPR005302">
    <property type="entry name" value="MoCF_Sase_C"/>
</dbReference>
<dbReference type="SUPFAM" id="SSF50800">
    <property type="entry name" value="PK beta-barrel domain-like"/>
    <property type="match status" value="1"/>
</dbReference>
<dbReference type="InterPro" id="IPR011037">
    <property type="entry name" value="Pyrv_Knase-like_insert_dom_sf"/>
</dbReference>
<dbReference type="InterPro" id="IPR005303">
    <property type="entry name" value="MOCOS_middle"/>
</dbReference>
<dbReference type="AlphaFoldDB" id="A0A6J4LV14"/>
<feature type="domain" description="MOSC" evidence="1">
    <location>
        <begin position="83"/>
        <end position="231"/>
    </location>
</feature>
<gene>
    <name evidence="2" type="ORF">AVDCRST_MAG29-1667</name>
</gene>
<proteinExistence type="predicted"/>
<dbReference type="PANTHER" id="PTHR36930">
    <property type="entry name" value="METAL-SULFUR CLUSTER BIOSYNTHESIS PROTEINS YUAD-RELATED"/>
    <property type="match status" value="1"/>
</dbReference>
<dbReference type="GO" id="GO:0030151">
    <property type="term" value="F:molybdenum ion binding"/>
    <property type="evidence" value="ECO:0007669"/>
    <property type="project" value="InterPro"/>
</dbReference>
<protein>
    <submittedName>
        <fullName evidence="2">Flavodoxin reductases (Ferredoxin-NADPH reductases) family 1</fullName>
    </submittedName>
</protein>
<evidence type="ECO:0000259" key="1">
    <source>
        <dbReference type="PROSITE" id="PS51340"/>
    </source>
</evidence>